<dbReference type="EMBL" id="CP043494">
    <property type="protein sequence ID" value="WNG46411.1"/>
    <property type="molecule type" value="Genomic_DNA"/>
</dbReference>
<dbReference type="RefSeq" id="WP_395822765.1">
    <property type="nucleotide sequence ID" value="NZ_CP043494.1"/>
</dbReference>
<feature type="region of interest" description="Disordered" evidence="1">
    <location>
        <begin position="133"/>
        <end position="164"/>
    </location>
</feature>
<evidence type="ECO:0000313" key="3">
    <source>
        <dbReference type="Proteomes" id="UP001611383"/>
    </source>
</evidence>
<reference evidence="2 3" key="1">
    <citation type="submission" date="2019-08" db="EMBL/GenBank/DDBJ databases">
        <title>Archangium and Cystobacter genomes.</title>
        <authorList>
            <person name="Chen I.-C.K."/>
            <person name="Wielgoss S."/>
        </authorList>
    </citation>
    <scope>NUCLEOTIDE SEQUENCE [LARGE SCALE GENOMIC DNA]</scope>
    <source>
        <strain evidence="2 3">Cbm 6</strain>
    </source>
</reference>
<evidence type="ECO:0008006" key="4">
    <source>
        <dbReference type="Google" id="ProtNLM"/>
    </source>
</evidence>
<evidence type="ECO:0000256" key="1">
    <source>
        <dbReference type="SAM" id="MobiDB-lite"/>
    </source>
</evidence>
<organism evidence="2 3">
    <name type="scientific">Archangium minus</name>
    <dbReference type="NCBI Taxonomy" id="83450"/>
    <lineage>
        <taxon>Bacteria</taxon>
        <taxon>Pseudomonadati</taxon>
        <taxon>Myxococcota</taxon>
        <taxon>Myxococcia</taxon>
        <taxon>Myxococcales</taxon>
        <taxon>Cystobacterineae</taxon>
        <taxon>Archangiaceae</taxon>
        <taxon>Archangium</taxon>
    </lineage>
</organism>
<dbReference type="Proteomes" id="UP001611383">
    <property type="component" value="Chromosome"/>
</dbReference>
<accession>A0ABY9WRJ7</accession>
<gene>
    <name evidence="2" type="ORF">F0U60_21535</name>
</gene>
<feature type="compositionally biased region" description="Polar residues" evidence="1">
    <location>
        <begin position="152"/>
        <end position="162"/>
    </location>
</feature>
<proteinExistence type="predicted"/>
<protein>
    <recommendedName>
        <fullName evidence="4">DUF3108 domain-containing protein</fullName>
    </recommendedName>
</protein>
<name>A0ABY9WRJ7_9BACT</name>
<evidence type="ECO:0000313" key="2">
    <source>
        <dbReference type="EMBL" id="WNG46411.1"/>
    </source>
</evidence>
<sequence>MNALLCILSLALLGAAPTGLSREGRLLFDATPERLDARVGEWVTYQMDGGPQQGFLRLAVVAEQKDAQGRDAVWVELEFGQHSELKAPLAQFLMLVARDTGLRAEGVSRLFVTQGFEKPQEVETNALPFFLGTPEKGTSRPVLPPPAAQGSAGRSSTVNRGTPTRLMTHAGSVVAELLEVRHRQLVLKRYWVSREIPILRLAKLEFPPLRYTLEVRDHGVDARPRMVVPSPGDKKITLEPSGNLPPHFQLQPQSGTASGYEENRP</sequence>
<feature type="region of interest" description="Disordered" evidence="1">
    <location>
        <begin position="224"/>
        <end position="265"/>
    </location>
</feature>
<keyword evidence="3" id="KW-1185">Reference proteome</keyword>